<protein>
    <submittedName>
        <fullName evidence="1">HINT domain-containing protein</fullName>
    </submittedName>
</protein>
<dbReference type="Proteomes" id="UP001207626">
    <property type="component" value="Unassembled WGS sequence"/>
</dbReference>
<name>A0ABT4E1H8_9BACL</name>
<dbReference type="CDD" id="cd00081">
    <property type="entry name" value="Hint"/>
    <property type="match status" value="1"/>
</dbReference>
<dbReference type="Gene3D" id="2.170.16.10">
    <property type="entry name" value="Hedgehog/Intein (Hint) domain"/>
    <property type="match status" value="1"/>
</dbReference>
<gene>
    <name evidence="1" type="ORF">M5X09_28060</name>
</gene>
<comment type="caution">
    <text evidence="1">The sequence shown here is derived from an EMBL/GenBank/DDBJ whole genome shotgun (WGS) entry which is preliminary data.</text>
</comment>
<dbReference type="EMBL" id="JAMDLW010000075">
    <property type="protein sequence ID" value="MCY9523457.1"/>
    <property type="molecule type" value="Genomic_DNA"/>
</dbReference>
<evidence type="ECO:0000313" key="2">
    <source>
        <dbReference type="Proteomes" id="UP001207626"/>
    </source>
</evidence>
<dbReference type="RefSeq" id="WP_176392869.1">
    <property type="nucleotide sequence ID" value="NZ_JAMDLV010000077.1"/>
</dbReference>
<evidence type="ECO:0000313" key="1">
    <source>
        <dbReference type="EMBL" id="MCY9523457.1"/>
    </source>
</evidence>
<reference evidence="1 2" key="1">
    <citation type="submission" date="2022-05" db="EMBL/GenBank/DDBJ databases">
        <title>Genome Sequencing of Bee-Associated Microbes.</title>
        <authorList>
            <person name="Dunlap C."/>
        </authorList>
    </citation>
    <scope>NUCLEOTIDE SEQUENCE [LARGE SCALE GENOMIC DNA]</scope>
    <source>
        <strain evidence="1 2">NRRL NRS-1438</strain>
    </source>
</reference>
<proteinExistence type="predicted"/>
<organism evidence="1 2">
    <name type="scientific">Paenibacillus apiarius</name>
    <dbReference type="NCBI Taxonomy" id="46240"/>
    <lineage>
        <taxon>Bacteria</taxon>
        <taxon>Bacillati</taxon>
        <taxon>Bacillota</taxon>
        <taxon>Bacilli</taxon>
        <taxon>Bacillales</taxon>
        <taxon>Paenibacillaceae</taxon>
        <taxon>Paenibacillus</taxon>
    </lineage>
</organism>
<dbReference type="Pfam" id="PF07591">
    <property type="entry name" value="PT-HINT"/>
    <property type="match status" value="1"/>
</dbReference>
<dbReference type="SUPFAM" id="SSF51294">
    <property type="entry name" value="Hedgehog/intein (Hint) domain"/>
    <property type="match status" value="1"/>
</dbReference>
<accession>A0ABT4E1H8</accession>
<dbReference type="InterPro" id="IPR036844">
    <property type="entry name" value="Hint_dom_sf"/>
</dbReference>
<sequence>MKRFKWEIKYKRENEETGELGYNPVEELFQRETDETYHVKVNGTTIITTAEHPFWVAGEGWVEARDLKEGDKLVELDDQEVPIEDIDVKKERKFYSCKITMPPMGLEIWCKDIEVKR</sequence>
<keyword evidence="2" id="KW-1185">Reference proteome</keyword>